<proteinExistence type="predicted"/>
<reference evidence="2" key="1">
    <citation type="submission" date="2021-02" db="EMBL/GenBank/DDBJ databases">
        <authorList>
            <person name="Nieuwenhuis M."/>
            <person name="Van De Peppel L.J.J."/>
        </authorList>
    </citation>
    <scope>NUCLEOTIDE SEQUENCE</scope>
    <source>
        <strain evidence="2">D49</strain>
    </source>
</reference>
<evidence type="ECO:0000256" key="1">
    <source>
        <dbReference type="SAM" id="Phobius"/>
    </source>
</evidence>
<evidence type="ECO:0008006" key="4">
    <source>
        <dbReference type="Google" id="ProtNLM"/>
    </source>
</evidence>
<evidence type="ECO:0000313" key="3">
    <source>
        <dbReference type="Proteomes" id="UP000717328"/>
    </source>
</evidence>
<keyword evidence="3" id="KW-1185">Reference proteome</keyword>
<protein>
    <recommendedName>
        <fullName evidence="4">Solute carrier family 35 member C2</fullName>
    </recommendedName>
</protein>
<keyword evidence="1" id="KW-1133">Transmembrane helix</keyword>
<feature type="transmembrane region" description="Helical" evidence="1">
    <location>
        <begin position="29"/>
        <end position="50"/>
    </location>
</feature>
<sequence>MSIAGIAKEVTTITISAWFFGDQLTPLNITGVSITICGMVFFNCIILFTYHKYRKSIDSMVPLDGHGNPIPIDDSHSAGGDGPNGYHVELDETIRLTSGSRASDDFEVTILYLQVRRPG</sequence>
<organism evidence="2 3">
    <name type="scientific">Sphagnurus paluster</name>
    <dbReference type="NCBI Taxonomy" id="117069"/>
    <lineage>
        <taxon>Eukaryota</taxon>
        <taxon>Fungi</taxon>
        <taxon>Dikarya</taxon>
        <taxon>Basidiomycota</taxon>
        <taxon>Agaricomycotina</taxon>
        <taxon>Agaricomycetes</taxon>
        <taxon>Agaricomycetidae</taxon>
        <taxon>Agaricales</taxon>
        <taxon>Tricholomatineae</taxon>
        <taxon>Lyophyllaceae</taxon>
        <taxon>Sphagnurus</taxon>
    </lineage>
</organism>
<reference evidence="2" key="2">
    <citation type="submission" date="2021-10" db="EMBL/GenBank/DDBJ databases">
        <title>Phylogenomics reveals ancestral predisposition of the termite-cultivated fungus Termitomyces towards a domesticated lifestyle.</title>
        <authorList>
            <person name="Auxier B."/>
            <person name="Grum-Grzhimaylo A."/>
            <person name="Cardenas M.E."/>
            <person name="Lodge J.D."/>
            <person name="Laessoe T."/>
            <person name="Pedersen O."/>
            <person name="Smith M.E."/>
            <person name="Kuyper T.W."/>
            <person name="Franco-Molano E.A."/>
            <person name="Baroni T.J."/>
            <person name="Aanen D.K."/>
        </authorList>
    </citation>
    <scope>NUCLEOTIDE SEQUENCE</scope>
    <source>
        <strain evidence="2">D49</strain>
    </source>
</reference>
<name>A0A9P7FVC8_9AGAR</name>
<dbReference type="EMBL" id="JABCKI010005744">
    <property type="protein sequence ID" value="KAG5638798.1"/>
    <property type="molecule type" value="Genomic_DNA"/>
</dbReference>
<dbReference type="AlphaFoldDB" id="A0A9P7FVC8"/>
<dbReference type="OrthoDB" id="3036620at2759"/>
<keyword evidence="1" id="KW-0812">Transmembrane</keyword>
<evidence type="ECO:0000313" key="2">
    <source>
        <dbReference type="EMBL" id="KAG5638798.1"/>
    </source>
</evidence>
<comment type="caution">
    <text evidence="2">The sequence shown here is derived from an EMBL/GenBank/DDBJ whole genome shotgun (WGS) entry which is preliminary data.</text>
</comment>
<accession>A0A9P7FVC8</accession>
<dbReference type="Proteomes" id="UP000717328">
    <property type="component" value="Unassembled WGS sequence"/>
</dbReference>
<gene>
    <name evidence="2" type="ORF">H0H81_010027</name>
</gene>
<keyword evidence="1" id="KW-0472">Membrane</keyword>